<proteinExistence type="predicted"/>
<name>R4JY90_CLOPA</name>
<dbReference type="PANTHER" id="PTHR30582:SF2">
    <property type="entry name" value="L,D-TRANSPEPTIDASE YCIB-RELATED"/>
    <property type="match status" value="1"/>
</dbReference>
<gene>
    <name evidence="8" type="ORF">Clopa_0186</name>
</gene>
<feature type="active site" description="Proton donor/acceptor" evidence="6">
    <location>
        <position position="172"/>
    </location>
</feature>
<protein>
    <recommendedName>
        <fullName evidence="7">L,D-TPase catalytic domain-containing protein</fullName>
    </recommendedName>
</protein>
<evidence type="ECO:0000259" key="7">
    <source>
        <dbReference type="PROSITE" id="PS52029"/>
    </source>
</evidence>
<evidence type="ECO:0000256" key="3">
    <source>
        <dbReference type="ARBA" id="ARBA00022960"/>
    </source>
</evidence>
<dbReference type="STRING" id="86416.Clopa_0186"/>
<dbReference type="OrthoDB" id="177750at2"/>
<keyword evidence="9" id="KW-1185">Reference proteome</keyword>
<evidence type="ECO:0000256" key="1">
    <source>
        <dbReference type="ARBA" id="ARBA00004752"/>
    </source>
</evidence>
<dbReference type="HOGENOM" id="CLU_1238445_0_0_9"/>
<dbReference type="UniPathway" id="UPA00219"/>
<feature type="domain" description="L,D-TPase catalytic" evidence="7">
    <location>
        <begin position="102"/>
        <end position="222"/>
    </location>
</feature>
<dbReference type="CDD" id="cd16913">
    <property type="entry name" value="YkuD_like"/>
    <property type="match status" value="1"/>
</dbReference>
<dbReference type="GO" id="GO:0071555">
    <property type="term" value="P:cell wall organization"/>
    <property type="evidence" value="ECO:0007669"/>
    <property type="project" value="UniProtKB-UniRule"/>
</dbReference>
<dbReference type="PATRIC" id="fig|86416.3.peg.156"/>
<evidence type="ECO:0000256" key="5">
    <source>
        <dbReference type="ARBA" id="ARBA00023316"/>
    </source>
</evidence>
<dbReference type="InterPro" id="IPR050979">
    <property type="entry name" value="LD-transpeptidase"/>
</dbReference>
<dbReference type="EMBL" id="CP003261">
    <property type="protein sequence ID" value="AGK95253.1"/>
    <property type="molecule type" value="Genomic_DNA"/>
</dbReference>
<dbReference type="PROSITE" id="PS52029">
    <property type="entry name" value="LD_TPASE"/>
    <property type="match status" value="1"/>
</dbReference>
<evidence type="ECO:0000313" key="8">
    <source>
        <dbReference type="EMBL" id="AGK95253.1"/>
    </source>
</evidence>
<evidence type="ECO:0000256" key="2">
    <source>
        <dbReference type="ARBA" id="ARBA00022679"/>
    </source>
</evidence>
<dbReference type="AlphaFoldDB" id="R4JY90"/>
<dbReference type="GO" id="GO:0008360">
    <property type="term" value="P:regulation of cell shape"/>
    <property type="evidence" value="ECO:0007669"/>
    <property type="project" value="UniProtKB-UniRule"/>
</dbReference>
<dbReference type="PANTHER" id="PTHR30582">
    <property type="entry name" value="L,D-TRANSPEPTIDASE"/>
    <property type="match status" value="1"/>
</dbReference>
<dbReference type="Proteomes" id="UP000013523">
    <property type="component" value="Chromosome"/>
</dbReference>
<keyword evidence="4 6" id="KW-0573">Peptidoglycan synthesis</keyword>
<organism evidence="8 9">
    <name type="scientific">Clostridium pasteurianum BC1</name>
    <dbReference type="NCBI Taxonomy" id="86416"/>
    <lineage>
        <taxon>Bacteria</taxon>
        <taxon>Bacillati</taxon>
        <taxon>Bacillota</taxon>
        <taxon>Clostridia</taxon>
        <taxon>Eubacteriales</taxon>
        <taxon>Clostridiaceae</taxon>
        <taxon>Clostridium</taxon>
    </lineage>
</organism>
<dbReference type="Gene3D" id="2.40.440.10">
    <property type="entry name" value="L,D-transpeptidase catalytic domain-like"/>
    <property type="match status" value="1"/>
</dbReference>
<keyword evidence="5 6" id="KW-0961">Cell wall biogenesis/degradation</keyword>
<dbReference type="InterPro" id="IPR005490">
    <property type="entry name" value="LD_TPept_cat_dom"/>
</dbReference>
<dbReference type="Pfam" id="PF03734">
    <property type="entry name" value="YkuD"/>
    <property type="match status" value="1"/>
</dbReference>
<evidence type="ECO:0000313" key="9">
    <source>
        <dbReference type="Proteomes" id="UP000013523"/>
    </source>
</evidence>
<reference evidence="8 9" key="1">
    <citation type="submission" date="2012-01" db="EMBL/GenBank/DDBJ databases">
        <title>Complete sequence of chromosome of Clostridium pasteurianum BC1.</title>
        <authorList>
            <consortium name="US DOE Joint Genome Institute"/>
            <person name="Lucas S."/>
            <person name="Han J."/>
            <person name="Lapidus A."/>
            <person name="Cheng J.-F."/>
            <person name="Goodwin L."/>
            <person name="Pitluck S."/>
            <person name="Peters L."/>
            <person name="Mikhailova N."/>
            <person name="Teshima H."/>
            <person name="Detter J.C."/>
            <person name="Han C."/>
            <person name="Tapia R."/>
            <person name="Land M."/>
            <person name="Hauser L."/>
            <person name="Kyrpides N."/>
            <person name="Ivanova N."/>
            <person name="Pagani I."/>
            <person name="Dunn J."/>
            <person name="Taghavi S."/>
            <person name="Francis A."/>
            <person name="van der Lelie D."/>
            <person name="Woyke T."/>
        </authorList>
    </citation>
    <scope>NUCLEOTIDE SEQUENCE [LARGE SCALE GENOMIC DNA]</scope>
    <source>
        <strain evidence="8 9">BC1</strain>
    </source>
</reference>
<keyword evidence="3 6" id="KW-0133">Cell shape</keyword>
<feature type="active site" description="Nucleophile" evidence="6">
    <location>
        <position position="198"/>
    </location>
</feature>
<dbReference type="eggNOG" id="COG1376">
    <property type="taxonomic scope" value="Bacteria"/>
</dbReference>
<dbReference type="GO" id="GO:0005576">
    <property type="term" value="C:extracellular region"/>
    <property type="evidence" value="ECO:0007669"/>
    <property type="project" value="TreeGrafter"/>
</dbReference>
<accession>R4JY90</accession>
<dbReference type="RefSeq" id="WP_015613580.1">
    <property type="nucleotide sequence ID" value="NC_021182.1"/>
</dbReference>
<dbReference type="GO" id="GO:0016740">
    <property type="term" value="F:transferase activity"/>
    <property type="evidence" value="ECO:0007669"/>
    <property type="project" value="UniProtKB-KW"/>
</dbReference>
<dbReference type="KEGG" id="cpas:Clopa_0186"/>
<comment type="pathway">
    <text evidence="1 6">Cell wall biogenesis; peptidoglycan biosynthesis.</text>
</comment>
<dbReference type="GO" id="GO:0018104">
    <property type="term" value="P:peptidoglycan-protein cross-linking"/>
    <property type="evidence" value="ECO:0007669"/>
    <property type="project" value="TreeGrafter"/>
</dbReference>
<dbReference type="InterPro" id="IPR038063">
    <property type="entry name" value="Transpep_catalytic_dom"/>
</dbReference>
<dbReference type="SUPFAM" id="SSF141523">
    <property type="entry name" value="L,D-transpeptidase catalytic domain-like"/>
    <property type="match status" value="1"/>
</dbReference>
<keyword evidence="2" id="KW-0808">Transferase</keyword>
<evidence type="ECO:0000256" key="6">
    <source>
        <dbReference type="PROSITE-ProRule" id="PRU01373"/>
    </source>
</evidence>
<evidence type="ECO:0000256" key="4">
    <source>
        <dbReference type="ARBA" id="ARBA00022984"/>
    </source>
</evidence>
<sequence>MYKKSFKFLSLAAFILVCFFTLILSFNVKGIENTYKAPKNKPIEIKGNKAKSTNVKILGNTYSNKEKNNEIVDSINNKNLKPENYKLKKIVGNYEKKYTNVYKVVVHIGSQTVDVYNNNDLIKTMICSTGIDSASTPTGTFVTGNKGTSFFSDKYGEGGYYWTSFWGNYLFHSVPFDKDKNIIQGEVAKLGEKASHGCVRLSIENAKWIYNNIPRNTKVYVGT</sequence>
<dbReference type="GO" id="GO:0071972">
    <property type="term" value="F:peptidoglycan L,D-transpeptidase activity"/>
    <property type="evidence" value="ECO:0007669"/>
    <property type="project" value="TreeGrafter"/>
</dbReference>